<dbReference type="AlphaFoldDB" id="A0A6G1IQ00"/>
<dbReference type="OrthoDB" id="674604at2759"/>
<gene>
    <name evidence="1" type="ORF">K458DRAFT_421555</name>
</gene>
<evidence type="ECO:0000313" key="2">
    <source>
        <dbReference type="Proteomes" id="UP000799291"/>
    </source>
</evidence>
<dbReference type="Proteomes" id="UP000799291">
    <property type="component" value="Unassembled WGS sequence"/>
</dbReference>
<keyword evidence="2" id="KW-1185">Reference proteome</keyword>
<proteinExistence type="predicted"/>
<name>A0A6G1IQ00_9PLEO</name>
<organism evidence="1 2">
    <name type="scientific">Lentithecium fluviatile CBS 122367</name>
    <dbReference type="NCBI Taxonomy" id="1168545"/>
    <lineage>
        <taxon>Eukaryota</taxon>
        <taxon>Fungi</taxon>
        <taxon>Dikarya</taxon>
        <taxon>Ascomycota</taxon>
        <taxon>Pezizomycotina</taxon>
        <taxon>Dothideomycetes</taxon>
        <taxon>Pleosporomycetidae</taxon>
        <taxon>Pleosporales</taxon>
        <taxon>Massarineae</taxon>
        <taxon>Lentitheciaceae</taxon>
        <taxon>Lentithecium</taxon>
    </lineage>
</organism>
<evidence type="ECO:0008006" key="3">
    <source>
        <dbReference type="Google" id="ProtNLM"/>
    </source>
</evidence>
<dbReference type="EMBL" id="MU005597">
    <property type="protein sequence ID" value="KAF2680324.1"/>
    <property type="molecule type" value="Genomic_DNA"/>
</dbReference>
<sequence>MDDDRCVPPIIQPNTIESQNLYDAMRLLKLSGDDKLSFTKDILDENEIPPYAILSHTWQDD</sequence>
<protein>
    <recommendedName>
        <fullName evidence="3">Heterokaryon incompatibility domain-containing protein</fullName>
    </recommendedName>
</protein>
<accession>A0A6G1IQ00</accession>
<reference evidence="1" key="1">
    <citation type="journal article" date="2020" name="Stud. Mycol.">
        <title>101 Dothideomycetes genomes: a test case for predicting lifestyles and emergence of pathogens.</title>
        <authorList>
            <person name="Haridas S."/>
            <person name="Albert R."/>
            <person name="Binder M."/>
            <person name="Bloem J."/>
            <person name="Labutti K."/>
            <person name="Salamov A."/>
            <person name="Andreopoulos B."/>
            <person name="Baker S."/>
            <person name="Barry K."/>
            <person name="Bills G."/>
            <person name="Bluhm B."/>
            <person name="Cannon C."/>
            <person name="Castanera R."/>
            <person name="Culley D."/>
            <person name="Daum C."/>
            <person name="Ezra D."/>
            <person name="Gonzalez J."/>
            <person name="Henrissat B."/>
            <person name="Kuo A."/>
            <person name="Liang C."/>
            <person name="Lipzen A."/>
            <person name="Lutzoni F."/>
            <person name="Magnuson J."/>
            <person name="Mondo S."/>
            <person name="Nolan M."/>
            <person name="Ohm R."/>
            <person name="Pangilinan J."/>
            <person name="Park H.-J."/>
            <person name="Ramirez L."/>
            <person name="Alfaro M."/>
            <person name="Sun H."/>
            <person name="Tritt A."/>
            <person name="Yoshinaga Y."/>
            <person name="Zwiers L.-H."/>
            <person name="Turgeon B."/>
            <person name="Goodwin S."/>
            <person name="Spatafora J."/>
            <person name="Crous P."/>
            <person name="Grigoriev I."/>
        </authorList>
    </citation>
    <scope>NUCLEOTIDE SEQUENCE</scope>
    <source>
        <strain evidence="1">CBS 122367</strain>
    </source>
</reference>
<evidence type="ECO:0000313" key="1">
    <source>
        <dbReference type="EMBL" id="KAF2680324.1"/>
    </source>
</evidence>